<dbReference type="EMBL" id="AOPZ01000356">
    <property type="protein sequence ID" value="EPH40948.1"/>
    <property type="molecule type" value="Genomic_DNA"/>
</dbReference>
<keyword evidence="2" id="KW-1133">Transmembrane helix</keyword>
<keyword evidence="2" id="KW-0472">Membrane</keyword>
<evidence type="ECO:0008006" key="5">
    <source>
        <dbReference type="Google" id="ProtNLM"/>
    </source>
</evidence>
<dbReference type="InterPro" id="IPR024735">
    <property type="entry name" value="TcpC"/>
</dbReference>
<feature type="region of interest" description="Disordered" evidence="1">
    <location>
        <begin position="160"/>
        <end position="188"/>
    </location>
</feature>
<keyword evidence="2" id="KW-0812">Transmembrane</keyword>
<accession>S3ZCT5</accession>
<dbReference type="Pfam" id="PF12642">
    <property type="entry name" value="TpcC"/>
    <property type="match status" value="1"/>
</dbReference>
<evidence type="ECO:0000313" key="4">
    <source>
        <dbReference type="Proteomes" id="UP000014629"/>
    </source>
</evidence>
<organism evidence="3 4">
    <name type="scientific">Streptomyces aurantiacus JA 4570</name>
    <dbReference type="NCBI Taxonomy" id="1286094"/>
    <lineage>
        <taxon>Bacteria</taxon>
        <taxon>Bacillati</taxon>
        <taxon>Actinomycetota</taxon>
        <taxon>Actinomycetes</taxon>
        <taxon>Kitasatosporales</taxon>
        <taxon>Streptomycetaceae</taxon>
        <taxon>Streptomyces</taxon>
        <taxon>Streptomyces aurantiacus group</taxon>
    </lineage>
</organism>
<dbReference type="PATRIC" id="fig|1286094.4.peg.5920"/>
<feature type="compositionally biased region" description="Basic and acidic residues" evidence="1">
    <location>
        <begin position="168"/>
        <end position="188"/>
    </location>
</feature>
<sequence length="369" mass="37912">MNVKRVFARRTEGSTAEAAEAVPDAAPAEVGGWSTGARANTTALLRWGAWALLVLGPVLGAAALVAQPTSSEQRPAPAARSAAGNGSQGAAGFATLYVSAYLRAGEGDEDALAAYYPPARGLRLDGAPGRRHVEELTVARLRQTAPAVWSVTVAARVSQPAATDTDVDDAKDAARDTGAGEHGEGDAERAGAVRYFQVPVAVGTTAGRDAGSGYVALGLPGEVSSPARIKSPELVYGTLRSAQPGDPRTRAAGDFLSAYLSGASGDLNRYLAPGTKIRPVRPAPYRDVEVEQTAFDGEQSSTVQSQVPADGTRQRALVSVLATEPDGIRTPLTYALTLTARAGRWEIAALDGAPTVLPAAPPPPSTPAS</sequence>
<evidence type="ECO:0000256" key="2">
    <source>
        <dbReference type="SAM" id="Phobius"/>
    </source>
</evidence>
<dbReference type="AlphaFoldDB" id="S3ZCT5"/>
<reference evidence="3 4" key="1">
    <citation type="submission" date="2013-02" db="EMBL/GenBank/DDBJ databases">
        <title>Draft Genome Sequence of Streptomyces aurantiacus, Which Produces Setomimycin.</title>
        <authorList>
            <person name="Gruening B.A."/>
            <person name="Praeg A."/>
            <person name="Erxleben A."/>
            <person name="Guenther S."/>
            <person name="Mueller M."/>
        </authorList>
    </citation>
    <scope>NUCLEOTIDE SEQUENCE [LARGE SCALE GENOMIC DNA]</scope>
    <source>
        <strain evidence="3 4">JA 4570</strain>
    </source>
</reference>
<dbReference type="OrthoDB" id="3852226at2"/>
<gene>
    <name evidence="3" type="ORF">STRAU_5990</name>
</gene>
<feature type="transmembrane region" description="Helical" evidence="2">
    <location>
        <begin position="47"/>
        <end position="66"/>
    </location>
</feature>
<name>S3ZCT5_9ACTN</name>
<dbReference type="Proteomes" id="UP000014629">
    <property type="component" value="Unassembled WGS sequence"/>
</dbReference>
<keyword evidence="4" id="KW-1185">Reference proteome</keyword>
<proteinExistence type="predicted"/>
<evidence type="ECO:0000256" key="1">
    <source>
        <dbReference type="SAM" id="MobiDB-lite"/>
    </source>
</evidence>
<comment type="caution">
    <text evidence="3">The sequence shown here is derived from an EMBL/GenBank/DDBJ whole genome shotgun (WGS) entry which is preliminary data.</text>
</comment>
<dbReference type="RefSeq" id="WP_016644111.1">
    <property type="nucleotide sequence ID" value="NZ_AOPZ01000356.1"/>
</dbReference>
<protein>
    <recommendedName>
        <fullName evidence="5">Conjugative transposon protein TcpC</fullName>
    </recommendedName>
</protein>
<evidence type="ECO:0000313" key="3">
    <source>
        <dbReference type="EMBL" id="EPH40948.1"/>
    </source>
</evidence>